<reference evidence="1" key="1">
    <citation type="submission" date="2020-05" db="EMBL/GenBank/DDBJ databases">
        <authorList>
            <person name="Chiriac C."/>
            <person name="Salcher M."/>
            <person name="Ghai R."/>
            <person name="Kavagutti S V."/>
        </authorList>
    </citation>
    <scope>NUCLEOTIDE SEQUENCE</scope>
</reference>
<accession>A0A6J6BV67</accession>
<protein>
    <submittedName>
        <fullName evidence="1">Unannotated protein</fullName>
    </submittedName>
</protein>
<dbReference type="EMBL" id="CAEZSF010000103">
    <property type="protein sequence ID" value="CAB4542527.1"/>
    <property type="molecule type" value="Genomic_DNA"/>
</dbReference>
<name>A0A6J6BV67_9ZZZZ</name>
<organism evidence="1">
    <name type="scientific">freshwater metagenome</name>
    <dbReference type="NCBI Taxonomy" id="449393"/>
    <lineage>
        <taxon>unclassified sequences</taxon>
        <taxon>metagenomes</taxon>
        <taxon>ecological metagenomes</taxon>
    </lineage>
</organism>
<evidence type="ECO:0000313" key="1">
    <source>
        <dbReference type="EMBL" id="CAB4542527.1"/>
    </source>
</evidence>
<sequence length="115" mass="13218">MQAWLILEPMGYPSMQKSGLSGLANLAAVPSLLRSLGLDFLVFAEQQSLRHPLRLGLLPLQLWPAPAGAWLRRVRLQRRVQMPLLGWHQTEQKLTRSWLRLIAQLKKHAQEQPRL</sequence>
<gene>
    <name evidence="1" type="ORF">UFOPK1358_01106</name>
</gene>
<proteinExistence type="predicted"/>
<dbReference type="AlphaFoldDB" id="A0A6J6BV67"/>